<comment type="caution">
    <text evidence="2">The sequence shown here is derived from an EMBL/GenBank/DDBJ whole genome shotgun (WGS) entry which is preliminary data.</text>
</comment>
<evidence type="ECO:0000256" key="1">
    <source>
        <dbReference type="SAM" id="MobiDB-lite"/>
    </source>
</evidence>
<proteinExistence type="predicted"/>
<dbReference type="Proteomes" id="UP001372338">
    <property type="component" value="Unassembled WGS sequence"/>
</dbReference>
<dbReference type="EMBL" id="JAYWIO010000008">
    <property type="protein sequence ID" value="KAK7244845.1"/>
    <property type="molecule type" value="Genomic_DNA"/>
</dbReference>
<reference evidence="2 3" key="1">
    <citation type="submission" date="2024-01" db="EMBL/GenBank/DDBJ databases">
        <title>The genomes of 5 underutilized Papilionoideae crops provide insights into root nodulation and disease resistanc.</title>
        <authorList>
            <person name="Yuan L."/>
        </authorList>
    </citation>
    <scope>NUCLEOTIDE SEQUENCE [LARGE SCALE GENOMIC DNA]</scope>
    <source>
        <strain evidence="2">ZHUSHIDOU_FW_LH</strain>
        <tissue evidence="2">Leaf</tissue>
    </source>
</reference>
<sequence length="149" mass="16277">MSDSPAATTTTLRRHSSIPPTFQTSTQTLSLSHSLLNLKLDSLNHSPPLSTTSYTSLRDMLPPTAAAAINSPTATSSGYEIPIRNHLVKQAAWAYLQPMSASPTSSSSSSAVPHFLRRLCRRFFTFVKHHLIPALSQVFRRIFNAIGAN</sequence>
<feature type="region of interest" description="Disordered" evidence="1">
    <location>
        <begin position="1"/>
        <end position="24"/>
    </location>
</feature>
<dbReference type="PANTHER" id="PTHR34569:SF2">
    <property type="entry name" value="EXPRESSED PROTEIN"/>
    <property type="match status" value="1"/>
</dbReference>
<keyword evidence="3" id="KW-1185">Reference proteome</keyword>
<protein>
    <submittedName>
        <fullName evidence="2">Uncharacterized protein</fullName>
    </submittedName>
</protein>
<name>A0AAN9HMP9_CROPI</name>
<dbReference type="PANTHER" id="PTHR34569">
    <property type="entry name" value="EXPRESSED PROTEIN"/>
    <property type="match status" value="1"/>
</dbReference>
<gene>
    <name evidence="2" type="ORF">RIF29_39673</name>
</gene>
<evidence type="ECO:0000313" key="3">
    <source>
        <dbReference type="Proteomes" id="UP001372338"/>
    </source>
</evidence>
<accession>A0AAN9HMP9</accession>
<feature type="compositionally biased region" description="Polar residues" evidence="1">
    <location>
        <begin position="1"/>
        <end position="11"/>
    </location>
</feature>
<organism evidence="2 3">
    <name type="scientific">Crotalaria pallida</name>
    <name type="common">Smooth rattlebox</name>
    <name type="synonym">Crotalaria striata</name>
    <dbReference type="NCBI Taxonomy" id="3830"/>
    <lineage>
        <taxon>Eukaryota</taxon>
        <taxon>Viridiplantae</taxon>
        <taxon>Streptophyta</taxon>
        <taxon>Embryophyta</taxon>
        <taxon>Tracheophyta</taxon>
        <taxon>Spermatophyta</taxon>
        <taxon>Magnoliopsida</taxon>
        <taxon>eudicotyledons</taxon>
        <taxon>Gunneridae</taxon>
        <taxon>Pentapetalae</taxon>
        <taxon>rosids</taxon>
        <taxon>fabids</taxon>
        <taxon>Fabales</taxon>
        <taxon>Fabaceae</taxon>
        <taxon>Papilionoideae</taxon>
        <taxon>50 kb inversion clade</taxon>
        <taxon>genistoids sensu lato</taxon>
        <taxon>core genistoids</taxon>
        <taxon>Crotalarieae</taxon>
        <taxon>Crotalaria</taxon>
    </lineage>
</organism>
<dbReference type="AlphaFoldDB" id="A0AAN9HMP9"/>
<evidence type="ECO:0000313" key="2">
    <source>
        <dbReference type="EMBL" id="KAK7244845.1"/>
    </source>
</evidence>